<keyword evidence="9" id="KW-0175">Coiled coil</keyword>
<keyword evidence="4" id="KW-0812">Transmembrane</keyword>
<proteinExistence type="inferred from homology"/>
<dbReference type="SMART" id="SM01128">
    <property type="entry name" value="DDRGK"/>
    <property type="match status" value="1"/>
</dbReference>
<name>A0A7S4EV70_CHRCT</name>
<evidence type="ECO:0000256" key="5">
    <source>
        <dbReference type="ARBA" id="ARBA00022786"/>
    </source>
</evidence>
<keyword evidence="7" id="KW-1133">Transmembrane helix</keyword>
<comment type="subcellular location">
    <subcellularLocation>
        <location evidence="1">Endoplasmic reticulum membrane</location>
        <topology evidence="1">Single-pass membrane protein</topology>
    </subcellularLocation>
</comment>
<sequence>MELGLILAVIALIASLVIPTVLLLRTQQSAKEDAEKQKEAREAAARAAAAKRAAKAEAKAIAGNPKKKKGGLAKMQKAAAEAAAEEAVGNVAADAYDDDVEEDTGEPKTKKELQKAEKRAAKAEEREYINAQREAIKEREQKRDAARRAKDEEREAKERAIEEAEAKRKEEEEKRKQEEYDKWKDMFSVEEGADDGTAEEEDEGLLGRFVEHIKQRKVSTLESLAAEFGLKVQDVINRVQGLEQMGYITGVVDDRGKFIFISRDELEAVAKYINKKGRVRISTLAQESNKLIDLQPREVAVADDDIEDVDAAEAPNTEADTAQAVAA</sequence>
<dbReference type="Pfam" id="PF09756">
    <property type="entry name" value="DDRGK"/>
    <property type="match status" value="1"/>
</dbReference>
<evidence type="ECO:0000256" key="3">
    <source>
        <dbReference type="ARBA" id="ARBA00018218"/>
    </source>
</evidence>
<reference evidence="11" key="1">
    <citation type="submission" date="2021-01" db="EMBL/GenBank/DDBJ databases">
        <authorList>
            <person name="Corre E."/>
            <person name="Pelletier E."/>
            <person name="Niang G."/>
            <person name="Scheremetjew M."/>
            <person name="Finn R."/>
            <person name="Kale V."/>
            <person name="Holt S."/>
            <person name="Cochrane G."/>
            <person name="Meng A."/>
            <person name="Brown T."/>
            <person name="Cohen L."/>
        </authorList>
    </citation>
    <scope>NUCLEOTIDE SEQUENCE</scope>
    <source>
        <strain evidence="11">CCMP645</strain>
    </source>
</reference>
<protein>
    <recommendedName>
        <fullName evidence="3">DDRGK domain-containing protein 1</fullName>
    </recommendedName>
</protein>
<feature type="coiled-coil region" evidence="9">
    <location>
        <begin position="24"/>
        <end position="57"/>
    </location>
</feature>
<evidence type="ECO:0000256" key="10">
    <source>
        <dbReference type="SAM" id="MobiDB-lite"/>
    </source>
</evidence>
<dbReference type="InterPro" id="IPR036388">
    <property type="entry name" value="WH-like_DNA-bd_sf"/>
</dbReference>
<evidence type="ECO:0000256" key="9">
    <source>
        <dbReference type="SAM" id="Coils"/>
    </source>
</evidence>
<keyword evidence="8" id="KW-0472">Membrane</keyword>
<keyword evidence="5" id="KW-0833">Ubl conjugation pathway</keyword>
<keyword evidence="6" id="KW-0256">Endoplasmic reticulum</keyword>
<evidence type="ECO:0000256" key="4">
    <source>
        <dbReference type="ARBA" id="ARBA00022692"/>
    </source>
</evidence>
<dbReference type="PANTHER" id="PTHR48176">
    <property type="entry name" value="DDRGK DOMAIN-CONTAINING PROTEIN 1"/>
    <property type="match status" value="1"/>
</dbReference>
<dbReference type="GO" id="GO:0005789">
    <property type="term" value="C:endoplasmic reticulum membrane"/>
    <property type="evidence" value="ECO:0007669"/>
    <property type="project" value="UniProtKB-SubCell"/>
</dbReference>
<feature type="region of interest" description="Disordered" evidence="10">
    <location>
        <begin position="58"/>
        <end position="179"/>
    </location>
</feature>
<accession>A0A7S4EV70</accession>
<dbReference type="AlphaFoldDB" id="A0A7S4EV70"/>
<feature type="compositionally biased region" description="Basic and acidic residues" evidence="10">
    <location>
        <begin position="105"/>
        <end position="179"/>
    </location>
</feature>
<evidence type="ECO:0000256" key="8">
    <source>
        <dbReference type="ARBA" id="ARBA00023136"/>
    </source>
</evidence>
<dbReference type="InterPro" id="IPR019153">
    <property type="entry name" value="DDRGK_dom-contain"/>
</dbReference>
<organism evidence="11">
    <name type="scientific">Chrysotila carterae</name>
    <name type="common">Marine alga</name>
    <name type="synonym">Syracosphaera carterae</name>
    <dbReference type="NCBI Taxonomy" id="13221"/>
    <lineage>
        <taxon>Eukaryota</taxon>
        <taxon>Haptista</taxon>
        <taxon>Haptophyta</taxon>
        <taxon>Prymnesiophyceae</taxon>
        <taxon>Isochrysidales</taxon>
        <taxon>Isochrysidaceae</taxon>
        <taxon>Chrysotila</taxon>
    </lineage>
</organism>
<evidence type="ECO:0000256" key="7">
    <source>
        <dbReference type="ARBA" id="ARBA00022989"/>
    </source>
</evidence>
<dbReference type="FunFam" id="1.10.10.10:FF:000143">
    <property type="entry name" value="DDRGK domain-containing protein 1"/>
    <property type="match status" value="1"/>
</dbReference>
<dbReference type="PANTHER" id="PTHR48176:SF1">
    <property type="entry name" value="DDRGK DOMAIN-CONTAINING PROTEIN 1"/>
    <property type="match status" value="1"/>
</dbReference>
<comment type="similarity">
    <text evidence="2">Belongs to the DDRGK1 family.</text>
</comment>
<feature type="compositionally biased region" description="Acidic residues" evidence="10">
    <location>
        <begin position="95"/>
        <end position="104"/>
    </location>
</feature>
<dbReference type="InterPro" id="IPR050899">
    <property type="entry name" value="DDRGK_domain-containing"/>
</dbReference>
<evidence type="ECO:0000256" key="1">
    <source>
        <dbReference type="ARBA" id="ARBA00004389"/>
    </source>
</evidence>
<dbReference type="Gene3D" id="1.10.10.10">
    <property type="entry name" value="Winged helix-like DNA-binding domain superfamily/Winged helix DNA-binding domain"/>
    <property type="match status" value="1"/>
</dbReference>
<dbReference type="EMBL" id="HBIZ01011807">
    <property type="protein sequence ID" value="CAE0754494.1"/>
    <property type="molecule type" value="Transcribed_RNA"/>
</dbReference>
<evidence type="ECO:0000313" key="11">
    <source>
        <dbReference type="EMBL" id="CAE0754494.1"/>
    </source>
</evidence>
<dbReference type="SUPFAM" id="SSF46785">
    <property type="entry name" value="Winged helix' DNA-binding domain"/>
    <property type="match status" value="1"/>
</dbReference>
<gene>
    <name evidence="11" type="ORF">PCAR00345_LOCUS7081</name>
</gene>
<feature type="compositionally biased region" description="Low complexity" evidence="10">
    <location>
        <begin position="72"/>
        <end position="94"/>
    </location>
</feature>
<dbReference type="InterPro" id="IPR036390">
    <property type="entry name" value="WH_DNA-bd_sf"/>
</dbReference>
<evidence type="ECO:0000256" key="6">
    <source>
        <dbReference type="ARBA" id="ARBA00022824"/>
    </source>
</evidence>
<dbReference type="GO" id="GO:0044389">
    <property type="term" value="F:ubiquitin-like protein ligase binding"/>
    <property type="evidence" value="ECO:0007669"/>
    <property type="project" value="TreeGrafter"/>
</dbReference>
<evidence type="ECO:0000256" key="2">
    <source>
        <dbReference type="ARBA" id="ARBA00009829"/>
    </source>
</evidence>